<dbReference type="AlphaFoldDB" id="A0A0F9JRZ7"/>
<accession>A0A0F9JRZ7</accession>
<proteinExistence type="predicted"/>
<comment type="caution">
    <text evidence="1">The sequence shown here is derived from an EMBL/GenBank/DDBJ whole genome shotgun (WGS) entry which is preliminary data.</text>
</comment>
<sequence>MPDYPKLAKEKKEENDELLTRMQVDEDLLYLKQYIMLDKFRQPVPNIINVTLNRPAVFAANIISALGTTTETRTVTTDDENLDTTDIEDVQKAAFASANKRLNDNGKTDLNPFFDTQLCIRGRAAARCLFRMDGKDLVPDIVPWDTRFMTYEIDSEGLKWAAYETTRSKTVIEAQYGITVTGKFGTVLDVWDKEHNEVWVNKTRVTLVKEQKKQEEHKYGFTPVVIEIVPLGYGTILLSEDRIRFEGESIFFMMRSVVPELNRVITILQTLNMKSVLPPMKQKKRGGGKASKHAEITALGAVTAMEPDEDILPIDFGKAERAAAIALDMLETAEREASLSSADLGLIGSPPASGVRAIIAGENKDQVVRPRLEA</sequence>
<evidence type="ECO:0008006" key="2">
    <source>
        <dbReference type="Google" id="ProtNLM"/>
    </source>
</evidence>
<reference evidence="1" key="1">
    <citation type="journal article" date="2015" name="Nature">
        <title>Complex archaea that bridge the gap between prokaryotes and eukaryotes.</title>
        <authorList>
            <person name="Spang A."/>
            <person name="Saw J.H."/>
            <person name="Jorgensen S.L."/>
            <person name="Zaremba-Niedzwiedzka K."/>
            <person name="Martijn J."/>
            <person name="Lind A.E."/>
            <person name="van Eijk R."/>
            <person name="Schleper C."/>
            <person name="Guy L."/>
            <person name="Ettema T.J."/>
        </authorList>
    </citation>
    <scope>NUCLEOTIDE SEQUENCE</scope>
</reference>
<dbReference type="EMBL" id="LAZR01017117">
    <property type="protein sequence ID" value="KKM01728.1"/>
    <property type="molecule type" value="Genomic_DNA"/>
</dbReference>
<name>A0A0F9JRZ7_9ZZZZ</name>
<protein>
    <recommendedName>
        <fullName evidence="2">Phage portal protein</fullName>
    </recommendedName>
</protein>
<organism evidence="1">
    <name type="scientific">marine sediment metagenome</name>
    <dbReference type="NCBI Taxonomy" id="412755"/>
    <lineage>
        <taxon>unclassified sequences</taxon>
        <taxon>metagenomes</taxon>
        <taxon>ecological metagenomes</taxon>
    </lineage>
</organism>
<feature type="non-terminal residue" evidence="1">
    <location>
        <position position="374"/>
    </location>
</feature>
<evidence type="ECO:0000313" key="1">
    <source>
        <dbReference type="EMBL" id="KKM01728.1"/>
    </source>
</evidence>
<gene>
    <name evidence="1" type="ORF">LCGC14_1791520</name>
</gene>